<keyword evidence="4" id="KW-1185">Reference proteome</keyword>
<evidence type="ECO:0000256" key="2">
    <source>
        <dbReference type="SAM" id="MobiDB-lite"/>
    </source>
</evidence>
<protein>
    <recommendedName>
        <fullName evidence="5">Synaptobrevin, longin-like domain protein</fullName>
    </recommendedName>
</protein>
<feature type="compositionally biased region" description="Polar residues" evidence="2">
    <location>
        <begin position="633"/>
        <end position="646"/>
    </location>
</feature>
<reference evidence="3" key="1">
    <citation type="journal article" date="2022" name="Int. J. Mol. Sci.">
        <title>Draft Genome of Tanacetum Coccineum: Genomic Comparison of Closely Related Tanacetum-Family Plants.</title>
        <authorList>
            <person name="Yamashiro T."/>
            <person name="Shiraishi A."/>
            <person name="Nakayama K."/>
            <person name="Satake H."/>
        </authorList>
    </citation>
    <scope>NUCLEOTIDE SEQUENCE</scope>
</reference>
<sequence>MAALKYRDEHNKVGFLEKPKGSADYHQVLDFLRGSHIRYAITHDPIIYDSLVKQFWSTASLRASEEGPPAILATIDRTPYTITESLVRSQLQLDDDGGVEDLPIADIYLGMDNLGYPSEGKLTFFKNKFSPQWRFLVHTIMHCLSTKSGSWDQFGSQLAIAIICLTEGRYNCVNIFSKGWFNQPSTILKVFAVSRLSSGEDAPSHPQTVPATITEPDHSHDHVSTPSRPTTTPAGAPVNEQGHSSDPNIASSSRPHKSAPDQFTSTNVEDESMGGSFQTSPPRSTQAPPEGTTSGGAEDLDKLTALSSLVSTLMQKVNTQESDLNTHKLLFKEAVGKLVKKVKLLKDKLKGRKRKFVLTDSDKDEDADQDVDPLIKLAKAAATAAAASAVPTGGSHEAEIPPSSSVPTDEFAGGSDVPAVLLLFILLIVQQRMYEEEQAELEREREEMQRKRQHDVLNSAKYYTDSDWTDIMGQVHANQGLTADLLGPDVTEDNFAERMVALIAKRRREFAVQRFKDKLNKPMTYAQQKAFMRTFVKNQSSTIYTTGWTMKHVKSFSDDQLKTEFDKIRTAAADFQSQNIRRSLKRPGVDLEQTSTKKSKSTEAPKSDVPADSQQPSVEVPSQKAPIEDVEVPSNTASTTQHTGSSFKKVGTRKKQLGRKGVHPSHSTIPIEDGDPEAEHKMCLKYASDADSASDDDTPVNLFAVVDWELLSTGLGLINVFYRKDNSRKCFTSLREILHLVTRADLMTIYGRVMTFYQDKQAEGVGLVLWGDLKVLIDSPEVNDGSDVWKNQNTWSIQSWKLYSYSGVHVLETVDGLILHMFVDKKYPLSVNLIERMLDHQLEICQDTVGNELTTAVQLIAFLKKQISDSRRPKVHDWLPKTGWFSLAIFLECKVASPRGYGSCPCLDADFLVADSKYMKVAFGDSFKMLLFNPLVISTKNLSRNLKLTMSNSSLGEDC</sequence>
<feature type="region of interest" description="Disordered" evidence="2">
    <location>
        <begin position="579"/>
        <end position="675"/>
    </location>
</feature>
<gene>
    <name evidence="3" type="ORF">Tco_0769182</name>
</gene>
<feature type="coiled-coil region" evidence="1">
    <location>
        <begin position="427"/>
        <end position="454"/>
    </location>
</feature>
<keyword evidence="1" id="KW-0175">Coiled coil</keyword>
<proteinExistence type="predicted"/>
<evidence type="ECO:0000256" key="1">
    <source>
        <dbReference type="SAM" id="Coils"/>
    </source>
</evidence>
<feature type="region of interest" description="Disordered" evidence="2">
    <location>
        <begin position="389"/>
        <end position="411"/>
    </location>
</feature>
<dbReference type="Proteomes" id="UP001151760">
    <property type="component" value="Unassembled WGS sequence"/>
</dbReference>
<feature type="compositionally biased region" description="Polar residues" evidence="2">
    <location>
        <begin position="224"/>
        <end position="233"/>
    </location>
</feature>
<accession>A0ABQ4ZAF7</accession>
<reference evidence="3" key="2">
    <citation type="submission" date="2022-01" db="EMBL/GenBank/DDBJ databases">
        <authorList>
            <person name="Yamashiro T."/>
            <person name="Shiraishi A."/>
            <person name="Satake H."/>
            <person name="Nakayama K."/>
        </authorList>
    </citation>
    <scope>NUCLEOTIDE SEQUENCE</scope>
</reference>
<organism evidence="3 4">
    <name type="scientific">Tanacetum coccineum</name>
    <dbReference type="NCBI Taxonomy" id="301880"/>
    <lineage>
        <taxon>Eukaryota</taxon>
        <taxon>Viridiplantae</taxon>
        <taxon>Streptophyta</taxon>
        <taxon>Embryophyta</taxon>
        <taxon>Tracheophyta</taxon>
        <taxon>Spermatophyta</taxon>
        <taxon>Magnoliopsida</taxon>
        <taxon>eudicotyledons</taxon>
        <taxon>Gunneridae</taxon>
        <taxon>Pentapetalae</taxon>
        <taxon>asterids</taxon>
        <taxon>campanulids</taxon>
        <taxon>Asterales</taxon>
        <taxon>Asteraceae</taxon>
        <taxon>Asteroideae</taxon>
        <taxon>Anthemideae</taxon>
        <taxon>Anthemidinae</taxon>
        <taxon>Tanacetum</taxon>
    </lineage>
</organism>
<feature type="region of interest" description="Disordered" evidence="2">
    <location>
        <begin position="199"/>
        <end position="299"/>
    </location>
</feature>
<evidence type="ECO:0000313" key="4">
    <source>
        <dbReference type="Proteomes" id="UP001151760"/>
    </source>
</evidence>
<evidence type="ECO:0000313" key="3">
    <source>
        <dbReference type="EMBL" id="GJS86546.1"/>
    </source>
</evidence>
<feature type="compositionally biased region" description="Polar residues" evidence="2">
    <location>
        <begin position="275"/>
        <end position="287"/>
    </location>
</feature>
<feature type="compositionally biased region" description="Polar residues" evidence="2">
    <location>
        <begin position="241"/>
        <end position="253"/>
    </location>
</feature>
<evidence type="ECO:0008006" key="5">
    <source>
        <dbReference type="Google" id="ProtNLM"/>
    </source>
</evidence>
<comment type="caution">
    <text evidence="3">The sequence shown here is derived from an EMBL/GenBank/DDBJ whole genome shotgun (WGS) entry which is preliminary data.</text>
</comment>
<dbReference type="EMBL" id="BQNB010011131">
    <property type="protein sequence ID" value="GJS86546.1"/>
    <property type="molecule type" value="Genomic_DNA"/>
</dbReference>
<feature type="compositionally biased region" description="Basic residues" evidence="2">
    <location>
        <begin position="650"/>
        <end position="663"/>
    </location>
</feature>
<name>A0ABQ4ZAF7_9ASTR</name>